<sequence>MPSFELKPVDGGNLVHLPEGETVLGRGPLFGVNDKRVSRNHGMLENAEGKLRIKPTHLNPCFVQSSLESAPQPLKKGQWYTLDPGDLLSLLPGKYIYCVVAKEEKEEEEKEEEEEEEKEKDEDESTIR</sequence>
<reference evidence="8" key="1">
    <citation type="submission" date="2020-10" db="EMBL/GenBank/DDBJ databases">
        <title>Chromosome-scale genome assembly of the Allis shad, Alosa alosa.</title>
        <authorList>
            <person name="Margot Z."/>
            <person name="Christophe K."/>
            <person name="Cabau C."/>
            <person name="Louis A."/>
            <person name="Berthelot C."/>
            <person name="Parey E."/>
            <person name="Roest Crollius H."/>
            <person name="Montfort J."/>
            <person name="Robinson-Rechavi M."/>
            <person name="Bucao C."/>
            <person name="Bouchez O."/>
            <person name="Gislard M."/>
            <person name="Lluch J."/>
            <person name="Milhes M."/>
            <person name="Lampietro C."/>
            <person name="Lopez Roques C."/>
            <person name="Donnadieu C."/>
            <person name="Braasch I."/>
            <person name="Desvignes T."/>
            <person name="Postlethwait J."/>
            <person name="Bobe J."/>
            <person name="Guiguen Y."/>
        </authorList>
    </citation>
    <scope>NUCLEOTIDE SEQUENCE</scope>
    <source>
        <strain evidence="8">M-15738</strain>
        <tissue evidence="8">Blood</tissue>
    </source>
</reference>
<dbReference type="GO" id="GO:0003906">
    <property type="term" value="F:DNA-(apurinic or apyrimidinic site) endonuclease activity"/>
    <property type="evidence" value="ECO:0007669"/>
    <property type="project" value="InterPro"/>
</dbReference>
<evidence type="ECO:0000313" key="8">
    <source>
        <dbReference type="EMBL" id="KAG5278308.1"/>
    </source>
</evidence>
<dbReference type="PANTHER" id="PTHR21315">
    <property type="entry name" value="APRATAXIN AND PNK-LIKE FACTOR-RELATED"/>
    <property type="match status" value="1"/>
</dbReference>
<name>A0AAV6GT37_9TELE</name>
<dbReference type="InterPro" id="IPR008984">
    <property type="entry name" value="SMAD_FHA_dom_sf"/>
</dbReference>
<feature type="domain" description="PNK FHA" evidence="7">
    <location>
        <begin position="14"/>
        <end position="63"/>
    </location>
</feature>
<dbReference type="InterPro" id="IPR041388">
    <property type="entry name" value="FHA_2"/>
</dbReference>
<gene>
    <name evidence="8" type="ORF">AALO_G00097520</name>
</gene>
<evidence type="ECO:0000313" key="9">
    <source>
        <dbReference type="Proteomes" id="UP000823561"/>
    </source>
</evidence>
<organism evidence="8 9">
    <name type="scientific">Alosa alosa</name>
    <name type="common">allis shad</name>
    <dbReference type="NCBI Taxonomy" id="278164"/>
    <lineage>
        <taxon>Eukaryota</taxon>
        <taxon>Metazoa</taxon>
        <taxon>Chordata</taxon>
        <taxon>Craniata</taxon>
        <taxon>Vertebrata</taxon>
        <taxon>Euteleostomi</taxon>
        <taxon>Actinopterygii</taxon>
        <taxon>Neopterygii</taxon>
        <taxon>Teleostei</taxon>
        <taxon>Clupei</taxon>
        <taxon>Clupeiformes</taxon>
        <taxon>Clupeoidei</taxon>
        <taxon>Clupeidae</taxon>
        <taxon>Alosa</taxon>
    </lineage>
</organism>
<proteinExistence type="predicted"/>
<keyword evidence="4" id="KW-0234">DNA repair</keyword>
<dbReference type="GO" id="GO:0005634">
    <property type="term" value="C:nucleus"/>
    <property type="evidence" value="ECO:0007669"/>
    <property type="project" value="UniProtKB-SubCell"/>
</dbReference>
<comment type="caution">
    <text evidence="8">The sequence shown here is derived from an EMBL/GenBank/DDBJ whole genome shotgun (WGS) entry which is preliminary data.</text>
</comment>
<accession>A0AAV6GT37</accession>
<dbReference type="FunFam" id="2.60.200.20:FF:000061">
    <property type="entry name" value="Zgc:165656 protein"/>
    <property type="match status" value="1"/>
</dbReference>
<dbReference type="Proteomes" id="UP000823561">
    <property type="component" value="Chromosome 7"/>
</dbReference>
<feature type="compositionally biased region" description="Acidic residues" evidence="6">
    <location>
        <begin position="105"/>
        <end position="128"/>
    </location>
</feature>
<comment type="subcellular location">
    <subcellularLocation>
        <location evidence="1">Nucleus</location>
    </subcellularLocation>
</comment>
<dbReference type="GO" id="GO:0035861">
    <property type="term" value="C:site of double-strand break"/>
    <property type="evidence" value="ECO:0007669"/>
    <property type="project" value="TreeGrafter"/>
</dbReference>
<evidence type="ECO:0000256" key="3">
    <source>
        <dbReference type="ARBA" id="ARBA00022801"/>
    </source>
</evidence>
<dbReference type="GO" id="GO:0008408">
    <property type="term" value="F:3'-5' exonuclease activity"/>
    <property type="evidence" value="ECO:0007669"/>
    <property type="project" value="InterPro"/>
</dbReference>
<evidence type="ECO:0000256" key="5">
    <source>
        <dbReference type="ARBA" id="ARBA00023242"/>
    </source>
</evidence>
<feature type="region of interest" description="Disordered" evidence="6">
    <location>
        <begin position="104"/>
        <end position="128"/>
    </location>
</feature>
<protein>
    <recommendedName>
        <fullName evidence="7">PNK FHA domain-containing protein</fullName>
    </recommendedName>
</protein>
<evidence type="ECO:0000256" key="6">
    <source>
        <dbReference type="SAM" id="MobiDB-lite"/>
    </source>
</evidence>
<evidence type="ECO:0000256" key="1">
    <source>
        <dbReference type="ARBA" id="ARBA00004123"/>
    </source>
</evidence>
<evidence type="ECO:0000256" key="2">
    <source>
        <dbReference type="ARBA" id="ARBA00022763"/>
    </source>
</evidence>
<keyword evidence="2" id="KW-0227">DNA damage</keyword>
<keyword evidence="3" id="KW-0378">Hydrolase</keyword>
<dbReference type="SUPFAM" id="SSF49879">
    <property type="entry name" value="SMAD/FHA domain"/>
    <property type="match status" value="1"/>
</dbReference>
<dbReference type="EMBL" id="JADWDJ010000007">
    <property type="protein sequence ID" value="KAG5278308.1"/>
    <property type="molecule type" value="Genomic_DNA"/>
</dbReference>
<dbReference type="Gene3D" id="2.60.200.20">
    <property type="match status" value="1"/>
</dbReference>
<evidence type="ECO:0000256" key="4">
    <source>
        <dbReference type="ARBA" id="ARBA00023204"/>
    </source>
</evidence>
<dbReference type="Pfam" id="PF17913">
    <property type="entry name" value="FHA_2"/>
    <property type="match status" value="1"/>
</dbReference>
<dbReference type="GO" id="GO:0006302">
    <property type="term" value="P:double-strand break repair"/>
    <property type="evidence" value="ECO:0007669"/>
    <property type="project" value="InterPro"/>
</dbReference>
<dbReference type="AlphaFoldDB" id="A0AAV6GT37"/>
<dbReference type="PANTHER" id="PTHR21315:SF2">
    <property type="entry name" value="APRATAXIN AND PNK-LIKE FACTOR"/>
    <property type="match status" value="1"/>
</dbReference>
<keyword evidence="5" id="KW-0539">Nucleus</keyword>
<keyword evidence="9" id="KW-1185">Reference proteome</keyword>
<dbReference type="InterPro" id="IPR039253">
    <property type="entry name" value="APLF"/>
</dbReference>
<evidence type="ECO:0000259" key="7">
    <source>
        <dbReference type="Pfam" id="PF17913"/>
    </source>
</evidence>